<evidence type="ECO:0000313" key="2">
    <source>
        <dbReference type="Proteomes" id="UP000002039"/>
    </source>
</evidence>
<dbReference type="Proteomes" id="UP000002039">
    <property type="component" value="Unassembled WGS sequence"/>
</dbReference>
<dbReference type="RefSeq" id="XP_045272410.1">
    <property type="nucleotide sequence ID" value="XM_045416756.1"/>
</dbReference>
<organism evidence="1 2">
    <name type="scientific">Ajellomyces dermatitidis (strain ER-3 / ATCC MYA-2586)</name>
    <name type="common">Blastomyces dermatitidis</name>
    <dbReference type="NCBI Taxonomy" id="559297"/>
    <lineage>
        <taxon>Eukaryota</taxon>
        <taxon>Fungi</taxon>
        <taxon>Dikarya</taxon>
        <taxon>Ascomycota</taxon>
        <taxon>Pezizomycotina</taxon>
        <taxon>Eurotiomycetes</taxon>
        <taxon>Eurotiomycetidae</taxon>
        <taxon>Onygenales</taxon>
        <taxon>Ajellomycetaceae</taxon>
        <taxon>Blastomyces</taxon>
    </lineage>
</organism>
<name>A0ABP2EMA4_AJEDR</name>
<reference evidence="2" key="1">
    <citation type="journal article" date="2015" name="PLoS Genet.">
        <title>The dynamic genome and transcriptome of the human fungal pathogen Blastomyces and close relative Emmonsia.</title>
        <authorList>
            <person name="Munoz J.F."/>
            <person name="Gauthier G.M."/>
            <person name="Desjardins C.A."/>
            <person name="Gallo J.E."/>
            <person name="Holder J."/>
            <person name="Sullivan T.D."/>
            <person name="Marty A.J."/>
            <person name="Carmen J.C."/>
            <person name="Chen Z."/>
            <person name="Ding L."/>
            <person name="Gujja S."/>
            <person name="Magrini V."/>
            <person name="Misas E."/>
            <person name="Mitreva M."/>
            <person name="Priest M."/>
            <person name="Saif S."/>
            <person name="Whiston E.A."/>
            <person name="Young S."/>
            <person name="Zeng Q."/>
            <person name="Goldman W.E."/>
            <person name="Mardis E.R."/>
            <person name="Taylor J.W."/>
            <person name="McEwen J.G."/>
            <person name="Clay O.K."/>
            <person name="Klein B.S."/>
            <person name="Cuomo C.A."/>
        </authorList>
    </citation>
    <scope>NUCLEOTIDE SEQUENCE [LARGE SCALE GENOMIC DNA]</scope>
    <source>
        <strain evidence="2">ER-3 / ATCC MYA-2586</strain>
    </source>
</reference>
<protein>
    <submittedName>
        <fullName evidence="1">Uncharacterized protein</fullName>
    </submittedName>
</protein>
<proteinExistence type="predicted"/>
<dbReference type="EMBL" id="EQ999973">
    <property type="protein sequence ID" value="EEQ84446.2"/>
    <property type="molecule type" value="Genomic_DNA"/>
</dbReference>
<evidence type="ECO:0000313" key="1">
    <source>
        <dbReference type="EMBL" id="EEQ84446.2"/>
    </source>
</evidence>
<accession>A0ABP2EMA4</accession>
<dbReference type="GeneID" id="69023874"/>
<keyword evidence="2" id="KW-1185">Reference proteome</keyword>
<sequence length="146" mass="16567">MSYVPCVACNWGKSRFTGISRLQMNQRPGNSISTTQLNIKHSKHNKHLFERGNLADRQSIPVSWSRWRFAQMLGPNNNRNLSRAMNNENVIPPASPSITIRAQWTLRAGIVFVERLSGLWEGSGNTNRGVGYDWVEMPGTKHRVYG</sequence>
<gene>
    <name evidence="1" type="ORF">BDCG_01251</name>
</gene>